<name>A0ACB9FTF0_9ASTR</name>
<proteinExistence type="predicted"/>
<protein>
    <submittedName>
        <fullName evidence="1">Uncharacterized protein</fullName>
    </submittedName>
</protein>
<keyword evidence="2" id="KW-1185">Reference proteome</keyword>
<gene>
    <name evidence="1" type="ORF">L1987_48568</name>
</gene>
<accession>A0ACB9FTF0</accession>
<organism evidence="1 2">
    <name type="scientific">Smallanthus sonchifolius</name>
    <dbReference type="NCBI Taxonomy" id="185202"/>
    <lineage>
        <taxon>Eukaryota</taxon>
        <taxon>Viridiplantae</taxon>
        <taxon>Streptophyta</taxon>
        <taxon>Embryophyta</taxon>
        <taxon>Tracheophyta</taxon>
        <taxon>Spermatophyta</taxon>
        <taxon>Magnoliopsida</taxon>
        <taxon>eudicotyledons</taxon>
        <taxon>Gunneridae</taxon>
        <taxon>Pentapetalae</taxon>
        <taxon>asterids</taxon>
        <taxon>campanulids</taxon>
        <taxon>Asterales</taxon>
        <taxon>Asteraceae</taxon>
        <taxon>Asteroideae</taxon>
        <taxon>Heliantheae alliance</taxon>
        <taxon>Millerieae</taxon>
        <taxon>Smallanthus</taxon>
    </lineage>
</organism>
<evidence type="ECO:0000313" key="1">
    <source>
        <dbReference type="EMBL" id="KAI3774026.1"/>
    </source>
</evidence>
<reference evidence="1 2" key="2">
    <citation type="journal article" date="2022" name="Mol. Ecol. Resour.">
        <title>The genomes of chicory, endive, great burdock and yacon provide insights into Asteraceae paleo-polyploidization history and plant inulin production.</title>
        <authorList>
            <person name="Fan W."/>
            <person name="Wang S."/>
            <person name="Wang H."/>
            <person name="Wang A."/>
            <person name="Jiang F."/>
            <person name="Liu H."/>
            <person name="Zhao H."/>
            <person name="Xu D."/>
            <person name="Zhang Y."/>
        </authorList>
    </citation>
    <scope>NUCLEOTIDE SEQUENCE [LARGE SCALE GENOMIC DNA]</scope>
    <source>
        <strain evidence="2">cv. Yunnan</strain>
        <tissue evidence="1">Leaves</tissue>
    </source>
</reference>
<comment type="caution">
    <text evidence="1">The sequence shown here is derived from an EMBL/GenBank/DDBJ whole genome shotgun (WGS) entry which is preliminary data.</text>
</comment>
<reference evidence="2" key="1">
    <citation type="journal article" date="2022" name="Mol. Ecol. Resour.">
        <title>The genomes of chicory, endive, great burdock and yacon provide insights into Asteraceae palaeo-polyploidization history and plant inulin production.</title>
        <authorList>
            <person name="Fan W."/>
            <person name="Wang S."/>
            <person name="Wang H."/>
            <person name="Wang A."/>
            <person name="Jiang F."/>
            <person name="Liu H."/>
            <person name="Zhao H."/>
            <person name="Xu D."/>
            <person name="Zhang Y."/>
        </authorList>
    </citation>
    <scope>NUCLEOTIDE SEQUENCE [LARGE SCALE GENOMIC DNA]</scope>
    <source>
        <strain evidence="2">cv. Yunnan</strain>
    </source>
</reference>
<sequence length="278" mass="32756">MNITEPHHIEVYKSKYSVHPGSNKTNKDLEELYYLLFFPSDKTDKLTSLYIKEIVARHGVSISIISDRESRFVSRIWQSLQEALGTHLDMSTAYHPQTYGQSERTIQTLEDMLRACTYDFGGNWDTHLPLLSFRTITVFTPTSNSLRLRLCMVENVIHRYPLPRINDLFYQLQGSSYYSKIELRSGYHQLRIQEEDIHKTAFRTRYGHYEFLVMPFGLTNAPAVFMDLMNRVCKPYLGKFVIVFIDDIFIYSRSEEEHAEHLRLILELLKTEKLYAKF</sequence>
<dbReference type="EMBL" id="CM042033">
    <property type="protein sequence ID" value="KAI3774026.1"/>
    <property type="molecule type" value="Genomic_DNA"/>
</dbReference>
<evidence type="ECO:0000313" key="2">
    <source>
        <dbReference type="Proteomes" id="UP001056120"/>
    </source>
</evidence>
<dbReference type="Proteomes" id="UP001056120">
    <property type="component" value="Linkage Group LG16"/>
</dbReference>